<dbReference type="Pfam" id="PF12833">
    <property type="entry name" value="HTH_18"/>
    <property type="match status" value="1"/>
</dbReference>
<evidence type="ECO:0000313" key="6">
    <source>
        <dbReference type="EMBL" id="MDU0353392.1"/>
    </source>
</evidence>
<dbReference type="InterPro" id="IPR020449">
    <property type="entry name" value="Tscrpt_reg_AraC-type_HTH"/>
</dbReference>
<dbReference type="InterPro" id="IPR018062">
    <property type="entry name" value="HTH_AraC-typ_CS"/>
</dbReference>
<dbReference type="InterPro" id="IPR018060">
    <property type="entry name" value="HTH_AraC"/>
</dbReference>
<gene>
    <name evidence="6" type="ORF">RS130_05115</name>
</gene>
<keyword evidence="7" id="KW-1185">Reference proteome</keyword>
<protein>
    <submittedName>
        <fullName evidence="6">AraC family transcriptional regulator</fullName>
    </submittedName>
</protein>
<evidence type="ECO:0000256" key="4">
    <source>
        <dbReference type="ARBA" id="ARBA00023163"/>
    </source>
</evidence>
<dbReference type="PROSITE" id="PS01124">
    <property type="entry name" value="HTH_ARAC_FAMILY_2"/>
    <property type="match status" value="1"/>
</dbReference>
<dbReference type="InterPro" id="IPR009057">
    <property type="entry name" value="Homeodomain-like_sf"/>
</dbReference>
<accession>A0ABU3STT7</accession>
<proteinExistence type="predicted"/>
<reference evidence="6 7" key="1">
    <citation type="submission" date="2023-10" db="EMBL/GenBank/DDBJ databases">
        <title>Glaciecola aquimarina strain GGW-M5 nov., isolated from a coastal seawater.</title>
        <authorList>
            <person name="Bayburt H."/>
            <person name="Kim J.M."/>
            <person name="Choi B.J."/>
            <person name="Jeon C.O."/>
        </authorList>
    </citation>
    <scope>NUCLEOTIDE SEQUENCE [LARGE SCALE GENOMIC DNA]</scope>
    <source>
        <strain evidence="6 7">KCTC 32108</strain>
    </source>
</reference>
<dbReference type="Proteomes" id="UP001247805">
    <property type="component" value="Unassembled WGS sequence"/>
</dbReference>
<dbReference type="InterPro" id="IPR050204">
    <property type="entry name" value="AraC_XylS_family_regulators"/>
</dbReference>
<keyword evidence="4" id="KW-0804">Transcription</keyword>
<dbReference type="SUPFAM" id="SSF46689">
    <property type="entry name" value="Homeodomain-like"/>
    <property type="match status" value="2"/>
</dbReference>
<keyword evidence="2" id="KW-0238">DNA-binding</keyword>
<dbReference type="SMART" id="SM00342">
    <property type="entry name" value="HTH_ARAC"/>
    <property type="match status" value="1"/>
</dbReference>
<comment type="caution">
    <text evidence="6">The sequence shown here is derived from an EMBL/GenBank/DDBJ whole genome shotgun (WGS) entry which is preliminary data.</text>
</comment>
<dbReference type="PROSITE" id="PS00041">
    <property type="entry name" value="HTH_ARAC_FAMILY_1"/>
    <property type="match status" value="1"/>
</dbReference>
<evidence type="ECO:0000256" key="3">
    <source>
        <dbReference type="ARBA" id="ARBA00023159"/>
    </source>
</evidence>
<dbReference type="InterPro" id="IPR037923">
    <property type="entry name" value="HTH-like"/>
</dbReference>
<dbReference type="SUPFAM" id="SSF51215">
    <property type="entry name" value="Regulatory protein AraC"/>
    <property type="match status" value="1"/>
</dbReference>
<evidence type="ECO:0000256" key="1">
    <source>
        <dbReference type="ARBA" id="ARBA00023015"/>
    </source>
</evidence>
<feature type="domain" description="HTH araC/xylS-type" evidence="5">
    <location>
        <begin position="183"/>
        <end position="281"/>
    </location>
</feature>
<evidence type="ECO:0000259" key="5">
    <source>
        <dbReference type="PROSITE" id="PS01124"/>
    </source>
</evidence>
<evidence type="ECO:0000256" key="2">
    <source>
        <dbReference type="ARBA" id="ARBA00023125"/>
    </source>
</evidence>
<dbReference type="RefSeq" id="WP_316025071.1">
    <property type="nucleotide sequence ID" value="NZ_JAWDIO010000002.1"/>
</dbReference>
<sequence length="285" mass="32521">MEILSDILKSLRVNGSVYFCSNIEAPWTKTFIQKQNPCFHLVRRGACWVKVEDRVEQLFTGDLLFLGPNVDHILTSEAPLGKMPISGDSTLLLCGDCSFEQDALSPLNNIFEQVTIVREEELNKHPWLKSTFNQLSSEYMAQNIGNEIIVNKLTEVVLVELIRINFGRQQHSFLHALRDKRIKRALEFLHESPESQWTIEILASKIGMSRAAFAKKFSLLVGQTVFTYLSSLRIQKSKEIIANTSYFINDVALSVGYESERAFTKTFSKYVGMTPKQYRKSKIGQ</sequence>
<dbReference type="PANTHER" id="PTHR46796">
    <property type="entry name" value="HTH-TYPE TRANSCRIPTIONAL ACTIVATOR RHAS-RELATED"/>
    <property type="match status" value="1"/>
</dbReference>
<organism evidence="6 7">
    <name type="scientific">Paraglaciecola aquimarina</name>
    <dbReference type="NCBI Taxonomy" id="1235557"/>
    <lineage>
        <taxon>Bacteria</taxon>
        <taxon>Pseudomonadati</taxon>
        <taxon>Pseudomonadota</taxon>
        <taxon>Gammaproteobacteria</taxon>
        <taxon>Alteromonadales</taxon>
        <taxon>Alteromonadaceae</taxon>
        <taxon>Paraglaciecola</taxon>
    </lineage>
</organism>
<keyword evidence="3" id="KW-0010">Activator</keyword>
<keyword evidence="1" id="KW-0805">Transcription regulation</keyword>
<evidence type="ECO:0000313" key="7">
    <source>
        <dbReference type="Proteomes" id="UP001247805"/>
    </source>
</evidence>
<dbReference type="Gene3D" id="1.10.10.60">
    <property type="entry name" value="Homeodomain-like"/>
    <property type="match status" value="2"/>
</dbReference>
<dbReference type="PRINTS" id="PR00032">
    <property type="entry name" value="HTHARAC"/>
</dbReference>
<dbReference type="PANTHER" id="PTHR46796:SF7">
    <property type="entry name" value="ARAC FAMILY TRANSCRIPTIONAL REGULATOR"/>
    <property type="match status" value="1"/>
</dbReference>
<dbReference type="InterPro" id="IPR032783">
    <property type="entry name" value="AraC_lig"/>
</dbReference>
<dbReference type="Pfam" id="PF12852">
    <property type="entry name" value="Cupin_6"/>
    <property type="match status" value="1"/>
</dbReference>
<dbReference type="EMBL" id="JAWDIO010000002">
    <property type="protein sequence ID" value="MDU0353392.1"/>
    <property type="molecule type" value="Genomic_DNA"/>
</dbReference>
<name>A0ABU3STT7_9ALTE</name>